<dbReference type="OrthoDB" id="2289096at2759"/>
<evidence type="ECO:0000256" key="1">
    <source>
        <dbReference type="SAM" id="MobiDB-lite"/>
    </source>
</evidence>
<feature type="compositionally biased region" description="Polar residues" evidence="1">
    <location>
        <begin position="123"/>
        <end position="132"/>
    </location>
</feature>
<dbReference type="EMBL" id="MCGT01000019">
    <property type="protein sequence ID" value="ORX52002.1"/>
    <property type="molecule type" value="Genomic_DNA"/>
</dbReference>
<dbReference type="Proteomes" id="UP000242146">
    <property type="component" value="Unassembled WGS sequence"/>
</dbReference>
<keyword evidence="3" id="KW-1185">Reference proteome</keyword>
<name>A0A1X2GEM7_9FUNG</name>
<feature type="compositionally biased region" description="Basic residues" evidence="1">
    <location>
        <begin position="73"/>
        <end position="82"/>
    </location>
</feature>
<accession>A0A1X2GEM7</accession>
<evidence type="ECO:0000313" key="2">
    <source>
        <dbReference type="EMBL" id="ORX52002.1"/>
    </source>
</evidence>
<feature type="region of interest" description="Disordered" evidence="1">
    <location>
        <begin position="58"/>
        <end position="95"/>
    </location>
</feature>
<evidence type="ECO:0000313" key="3">
    <source>
        <dbReference type="Proteomes" id="UP000242146"/>
    </source>
</evidence>
<organism evidence="2 3">
    <name type="scientific">Hesseltinella vesiculosa</name>
    <dbReference type="NCBI Taxonomy" id="101127"/>
    <lineage>
        <taxon>Eukaryota</taxon>
        <taxon>Fungi</taxon>
        <taxon>Fungi incertae sedis</taxon>
        <taxon>Mucoromycota</taxon>
        <taxon>Mucoromycotina</taxon>
        <taxon>Mucoromycetes</taxon>
        <taxon>Mucorales</taxon>
        <taxon>Cunninghamellaceae</taxon>
        <taxon>Hesseltinella</taxon>
    </lineage>
</organism>
<proteinExistence type="predicted"/>
<feature type="region of interest" description="Disordered" evidence="1">
    <location>
        <begin position="123"/>
        <end position="155"/>
    </location>
</feature>
<sequence length="407" mass="45362">MTYKAGFEPKDARTISTFDDDDDLDDLDDWSLDASPRPRRRTGTQALVEFLNTTSPEEFRKAPTTSKRSTFFSRRRNKKKPSSNHTVATSTAPPHIIRRNGYVEIITNHHPTRIPYAPTSSTLAPVPSTSLQHHLRRPSNGLSAHVDSSDQPVLPNRRESSIYSASIRSQPFSPTSITSAPDILSRAISTNNNNKRMPALPPKTVKPDPDALVTALEGMDVVEAGLALRLKQYDLAKADHPSDQVSKVLIEEHLRALNISAALSSPPPGEHKKSARHVQVQTMPIDLSTDLAPSPTATISSTPDSLSPDKRTQTEDDPDSTKQSFTVEELQRQITQERLERQRLEAALRNTCDHFEVLSGLAYKKLRELWEEKVRWENACVELNNQLIAINQQSSVTDSRTLSDISN</sequence>
<feature type="region of interest" description="Disordered" evidence="1">
    <location>
        <begin position="1"/>
        <end position="43"/>
    </location>
</feature>
<dbReference type="AlphaFoldDB" id="A0A1X2GEM7"/>
<feature type="compositionally biased region" description="Polar residues" evidence="1">
    <location>
        <begin position="295"/>
        <end position="305"/>
    </location>
</feature>
<reference evidence="2 3" key="1">
    <citation type="submission" date="2016-07" db="EMBL/GenBank/DDBJ databases">
        <title>Pervasive Adenine N6-methylation of Active Genes in Fungi.</title>
        <authorList>
            <consortium name="DOE Joint Genome Institute"/>
            <person name="Mondo S.J."/>
            <person name="Dannebaum R.O."/>
            <person name="Kuo R.C."/>
            <person name="Labutti K."/>
            <person name="Haridas S."/>
            <person name="Kuo A."/>
            <person name="Salamov A."/>
            <person name="Ahrendt S.R."/>
            <person name="Lipzen A."/>
            <person name="Sullivan W."/>
            <person name="Andreopoulos W.B."/>
            <person name="Clum A."/>
            <person name="Lindquist E."/>
            <person name="Daum C."/>
            <person name="Ramamoorthy G.K."/>
            <person name="Gryganskyi A."/>
            <person name="Culley D."/>
            <person name="Magnuson J.K."/>
            <person name="James T.Y."/>
            <person name="O'Malley M.A."/>
            <person name="Stajich J.E."/>
            <person name="Spatafora J.W."/>
            <person name="Visel A."/>
            <person name="Grigoriev I.V."/>
        </authorList>
    </citation>
    <scope>NUCLEOTIDE SEQUENCE [LARGE SCALE GENOMIC DNA]</scope>
    <source>
        <strain evidence="2 3">NRRL 3301</strain>
    </source>
</reference>
<comment type="caution">
    <text evidence="2">The sequence shown here is derived from an EMBL/GenBank/DDBJ whole genome shotgun (WGS) entry which is preliminary data.</text>
</comment>
<feature type="region of interest" description="Disordered" evidence="1">
    <location>
        <begin position="288"/>
        <end position="324"/>
    </location>
</feature>
<feature type="compositionally biased region" description="Polar residues" evidence="1">
    <location>
        <begin position="83"/>
        <end position="92"/>
    </location>
</feature>
<protein>
    <submittedName>
        <fullName evidence="2">Uncharacterized protein</fullName>
    </submittedName>
</protein>
<gene>
    <name evidence="2" type="ORF">DM01DRAFT_1336993</name>
</gene>
<feature type="compositionally biased region" description="Acidic residues" evidence="1">
    <location>
        <begin position="18"/>
        <end position="31"/>
    </location>
</feature>